<evidence type="ECO:0000313" key="5">
    <source>
        <dbReference type="Proteomes" id="UP001501035"/>
    </source>
</evidence>
<dbReference type="Pfam" id="PF20789">
    <property type="entry name" value="4HBT_3C"/>
    <property type="match status" value="1"/>
</dbReference>
<dbReference type="InterPro" id="IPR042171">
    <property type="entry name" value="Acyl-CoA_hotdog"/>
</dbReference>
<dbReference type="InterPro" id="IPR049449">
    <property type="entry name" value="TesB_ACOT8-like_N"/>
</dbReference>
<comment type="caution">
    <text evidence="4">The sequence shown here is derived from an EMBL/GenBank/DDBJ whole genome shotgun (WGS) entry which is preliminary data.</text>
</comment>
<dbReference type="RefSeq" id="WP_344716646.1">
    <property type="nucleotide sequence ID" value="NZ_BAAAVS010000024.1"/>
</dbReference>
<feature type="domain" description="Acyl-CoA thioesterase-like N-terminal HotDog" evidence="2">
    <location>
        <begin position="43"/>
        <end position="130"/>
    </location>
</feature>
<feature type="region of interest" description="Disordered" evidence="1">
    <location>
        <begin position="1"/>
        <end position="30"/>
    </location>
</feature>
<organism evidence="4 5">
    <name type="scientific">Gordonia defluvii</name>
    <dbReference type="NCBI Taxonomy" id="283718"/>
    <lineage>
        <taxon>Bacteria</taxon>
        <taxon>Bacillati</taxon>
        <taxon>Actinomycetota</taxon>
        <taxon>Actinomycetes</taxon>
        <taxon>Mycobacteriales</taxon>
        <taxon>Gordoniaceae</taxon>
        <taxon>Gordonia</taxon>
    </lineage>
</organism>
<proteinExistence type="predicted"/>
<name>A0ABP6LCK5_9ACTN</name>
<dbReference type="Pfam" id="PF13622">
    <property type="entry name" value="4HBT_3"/>
    <property type="match status" value="1"/>
</dbReference>
<dbReference type="Gene3D" id="2.40.160.210">
    <property type="entry name" value="Acyl-CoA thioesterase, double hotdog domain"/>
    <property type="match status" value="1"/>
</dbReference>
<dbReference type="Proteomes" id="UP001501035">
    <property type="component" value="Unassembled WGS sequence"/>
</dbReference>
<sequence length="293" mass="31066">MDQHITSEPYYLPTAAPSPQAGESGDHSDGWEYFTPSDSVISVWAPDIQHGGPPTGLLTRTLRHTAATNSPQPAEFSRISTDILGPIGLGTNRVRGEVLRPGRQISLIGAELQVQRADGSYRTTATARAWQLHGSSSAGIAHAPRPPMSPLPADLRTHRGVMSDSAQGVDWGTTGFIGSTETAGVPGRVGSLDAVWIRPLAALVANEATDFLDSLSVVADVANGVGTALDPRIWTWMNTDTTLHLLRRPIGPWIAIDAELCPGPNGFGATFADLYDEAGFIGRTAQTVLLSSR</sequence>
<gene>
    <name evidence="4" type="ORF">GCM10010528_19860</name>
</gene>
<feature type="domain" description="Acyl-CoA thioesterase-like C-terminal" evidence="3">
    <location>
        <begin position="192"/>
        <end position="289"/>
    </location>
</feature>
<evidence type="ECO:0000256" key="1">
    <source>
        <dbReference type="SAM" id="MobiDB-lite"/>
    </source>
</evidence>
<dbReference type="InterPro" id="IPR049450">
    <property type="entry name" value="ACOT8-like_C"/>
</dbReference>
<keyword evidence="5" id="KW-1185">Reference proteome</keyword>
<evidence type="ECO:0000259" key="2">
    <source>
        <dbReference type="Pfam" id="PF13622"/>
    </source>
</evidence>
<dbReference type="EMBL" id="BAAAVS010000024">
    <property type="protein sequence ID" value="GAA3039310.1"/>
    <property type="molecule type" value="Genomic_DNA"/>
</dbReference>
<accession>A0ABP6LCK5</accession>
<evidence type="ECO:0000313" key="4">
    <source>
        <dbReference type="EMBL" id="GAA3039310.1"/>
    </source>
</evidence>
<evidence type="ECO:0000259" key="3">
    <source>
        <dbReference type="Pfam" id="PF20789"/>
    </source>
</evidence>
<protein>
    <submittedName>
        <fullName evidence="4">Thioesterase family protein</fullName>
    </submittedName>
</protein>
<reference evidence="5" key="1">
    <citation type="journal article" date="2019" name="Int. J. Syst. Evol. Microbiol.">
        <title>The Global Catalogue of Microorganisms (GCM) 10K type strain sequencing project: providing services to taxonomists for standard genome sequencing and annotation.</title>
        <authorList>
            <consortium name="The Broad Institute Genomics Platform"/>
            <consortium name="The Broad Institute Genome Sequencing Center for Infectious Disease"/>
            <person name="Wu L."/>
            <person name="Ma J."/>
        </authorList>
    </citation>
    <scope>NUCLEOTIDE SEQUENCE [LARGE SCALE GENOMIC DNA]</scope>
    <source>
        <strain evidence="5">JCM 14234</strain>
    </source>
</reference>